<dbReference type="InterPro" id="IPR001680">
    <property type="entry name" value="WD40_rpt"/>
</dbReference>
<dbReference type="Pfam" id="PF00400">
    <property type="entry name" value="WD40"/>
    <property type="match status" value="2"/>
</dbReference>
<dbReference type="PANTHER" id="PTHR44675">
    <property type="entry name" value="PAK1 INTERACTING PROTEIN 1"/>
    <property type="match status" value="1"/>
</dbReference>
<feature type="compositionally biased region" description="Acidic residues" evidence="2">
    <location>
        <begin position="478"/>
        <end position="489"/>
    </location>
</feature>
<evidence type="ECO:0000313" key="4">
    <source>
        <dbReference type="Proteomes" id="UP001201980"/>
    </source>
</evidence>
<dbReference type="Proteomes" id="UP001201980">
    <property type="component" value="Unassembled WGS sequence"/>
</dbReference>
<comment type="caution">
    <text evidence="3">The sequence shown here is derived from an EMBL/GenBank/DDBJ whole genome shotgun (WGS) entry which is preliminary data.</text>
</comment>
<gene>
    <name evidence="3" type="ORF">MKZ38_007900</name>
</gene>
<dbReference type="PROSITE" id="PS50082">
    <property type="entry name" value="WD_REPEATS_2"/>
    <property type="match status" value="1"/>
</dbReference>
<keyword evidence="4" id="KW-1185">Reference proteome</keyword>
<organism evidence="3 4">
    <name type="scientific">Zalerion maritima</name>
    <dbReference type="NCBI Taxonomy" id="339359"/>
    <lineage>
        <taxon>Eukaryota</taxon>
        <taxon>Fungi</taxon>
        <taxon>Dikarya</taxon>
        <taxon>Ascomycota</taxon>
        <taxon>Pezizomycotina</taxon>
        <taxon>Sordariomycetes</taxon>
        <taxon>Lulworthiomycetidae</taxon>
        <taxon>Lulworthiales</taxon>
        <taxon>Lulworthiaceae</taxon>
        <taxon>Zalerion</taxon>
    </lineage>
</organism>
<keyword evidence="1" id="KW-0853">WD repeat</keyword>
<proteinExistence type="predicted"/>
<dbReference type="InterPro" id="IPR036322">
    <property type="entry name" value="WD40_repeat_dom_sf"/>
</dbReference>
<sequence>MAKRKRQETSNGEKPAEVLLTKKAKAAAETMVSTEDGPITIQIIAGSYDKILHGVTATIPKGGGKADFADTFLFMPHTSPIKSLALSPPSDQGPGVPQKVMLASGGVDERINVYNLSAHPPVVKKQDTVLSSLAPRPIKENMRNREIGTLLHHSAAITALAFPTRSKLLSASEDSTIAVARTRDWNLLSVIKAPKPKAFGRASGDTQTSDTTPYGVNDFAIHPSMKLMVSVSRGERCMRLWNLVTGKKAGVLNFSRDLLQEIGERKHSTGEGQQTVWGNTEAGEEFAVMFNKDVVVFGMDSIPRCKVMPDTRVSVHGAKYVTLNEETGEAVMAVATGDGRIMFFSTSEDDLTEPEEGKGTLPKAKQVAQLGGRAVECTTRIKDFTIMEANEDEGKVMFITTGSSDGSIRVWRTSHAELRSAAKDEKQPKQIAELLGTYNTENRITCLESFIMIPLPEGVEESEDEDLEDMYSSKDDDDKGSDDSTDEEE</sequence>
<feature type="compositionally biased region" description="Acidic residues" evidence="2">
    <location>
        <begin position="458"/>
        <end position="469"/>
    </location>
</feature>
<accession>A0AAD5WN18</accession>
<evidence type="ECO:0000256" key="2">
    <source>
        <dbReference type="SAM" id="MobiDB-lite"/>
    </source>
</evidence>
<feature type="region of interest" description="Disordered" evidence="2">
    <location>
        <begin position="455"/>
        <end position="489"/>
    </location>
</feature>
<dbReference type="InterPro" id="IPR015943">
    <property type="entry name" value="WD40/YVTN_repeat-like_dom_sf"/>
</dbReference>
<dbReference type="SUPFAM" id="SSF50978">
    <property type="entry name" value="WD40 repeat-like"/>
    <property type="match status" value="1"/>
</dbReference>
<dbReference type="InterPro" id="IPR051959">
    <property type="entry name" value="PAK1-Kinase_Regulator"/>
</dbReference>
<dbReference type="Gene3D" id="2.130.10.10">
    <property type="entry name" value="YVTN repeat-like/Quinoprotein amine dehydrogenase"/>
    <property type="match status" value="1"/>
</dbReference>
<evidence type="ECO:0000313" key="3">
    <source>
        <dbReference type="EMBL" id="KAJ2894154.1"/>
    </source>
</evidence>
<feature type="repeat" description="WD" evidence="1">
    <location>
        <begin position="398"/>
        <end position="421"/>
    </location>
</feature>
<protein>
    <submittedName>
        <fullName evidence="3">Protein MAK11</fullName>
    </submittedName>
</protein>
<dbReference type="PANTHER" id="PTHR44675:SF1">
    <property type="entry name" value="P21-ACTIVATED PROTEIN KINASE-INTERACTING PROTEIN 1"/>
    <property type="match status" value="1"/>
</dbReference>
<dbReference type="EMBL" id="JAKWBI020000522">
    <property type="protein sequence ID" value="KAJ2894154.1"/>
    <property type="molecule type" value="Genomic_DNA"/>
</dbReference>
<dbReference type="AlphaFoldDB" id="A0AAD5WN18"/>
<dbReference type="SMART" id="SM00320">
    <property type="entry name" value="WD40"/>
    <property type="match status" value="4"/>
</dbReference>
<name>A0AAD5WN18_9PEZI</name>
<evidence type="ECO:0000256" key="1">
    <source>
        <dbReference type="PROSITE-ProRule" id="PRU00221"/>
    </source>
</evidence>
<reference evidence="3" key="1">
    <citation type="submission" date="2022-07" db="EMBL/GenBank/DDBJ databases">
        <title>Draft genome sequence of Zalerion maritima ATCC 34329, a (micro)plastics degrading marine fungus.</title>
        <authorList>
            <person name="Paco A."/>
            <person name="Goncalves M.F.M."/>
            <person name="Rocha-Santos T.A.P."/>
            <person name="Alves A."/>
        </authorList>
    </citation>
    <scope>NUCLEOTIDE SEQUENCE</scope>
    <source>
        <strain evidence="3">ATCC 34329</strain>
    </source>
</reference>